<keyword evidence="3" id="KW-1185">Reference proteome</keyword>
<comment type="caution">
    <text evidence="2">The sequence shown here is derived from an EMBL/GenBank/DDBJ whole genome shotgun (WGS) entry which is preliminary data.</text>
</comment>
<accession>A0AA88LYH7</accession>
<dbReference type="AlphaFoldDB" id="A0AA88LYH7"/>
<feature type="compositionally biased region" description="Basic and acidic residues" evidence="1">
    <location>
        <begin position="61"/>
        <end position="73"/>
    </location>
</feature>
<evidence type="ECO:0000313" key="2">
    <source>
        <dbReference type="EMBL" id="KAK2826827.1"/>
    </source>
</evidence>
<organism evidence="2 3">
    <name type="scientific">Channa striata</name>
    <name type="common">Snakehead murrel</name>
    <name type="synonym">Ophicephalus striatus</name>
    <dbReference type="NCBI Taxonomy" id="64152"/>
    <lineage>
        <taxon>Eukaryota</taxon>
        <taxon>Metazoa</taxon>
        <taxon>Chordata</taxon>
        <taxon>Craniata</taxon>
        <taxon>Vertebrata</taxon>
        <taxon>Euteleostomi</taxon>
        <taxon>Actinopterygii</taxon>
        <taxon>Neopterygii</taxon>
        <taxon>Teleostei</taxon>
        <taxon>Neoteleostei</taxon>
        <taxon>Acanthomorphata</taxon>
        <taxon>Anabantaria</taxon>
        <taxon>Anabantiformes</taxon>
        <taxon>Channoidei</taxon>
        <taxon>Channidae</taxon>
        <taxon>Channa</taxon>
    </lineage>
</organism>
<proteinExistence type="predicted"/>
<feature type="region of interest" description="Disordered" evidence="1">
    <location>
        <begin position="1"/>
        <end position="73"/>
    </location>
</feature>
<dbReference type="Proteomes" id="UP001187415">
    <property type="component" value="Unassembled WGS sequence"/>
</dbReference>
<protein>
    <submittedName>
        <fullName evidence="2">Uncharacterized protein</fullName>
    </submittedName>
</protein>
<sequence>MTSRTCAVDRRDVRTRHVKPAARDRKRVRQNKSPRAVSNSGAPPPAAHRPSGRPPSTPGDPQRHRPGDRHLLG</sequence>
<reference evidence="2" key="1">
    <citation type="submission" date="2023-07" db="EMBL/GenBank/DDBJ databases">
        <title>Chromosome-level Genome Assembly of Striped Snakehead (Channa striata).</title>
        <authorList>
            <person name="Liu H."/>
        </authorList>
    </citation>
    <scope>NUCLEOTIDE SEQUENCE</scope>
    <source>
        <strain evidence="2">Gz</strain>
        <tissue evidence="2">Muscle</tissue>
    </source>
</reference>
<gene>
    <name evidence="2" type="ORF">Q5P01_021041</name>
</gene>
<feature type="compositionally biased region" description="Basic residues" evidence="1">
    <location>
        <begin position="13"/>
        <end position="32"/>
    </location>
</feature>
<evidence type="ECO:0000256" key="1">
    <source>
        <dbReference type="SAM" id="MobiDB-lite"/>
    </source>
</evidence>
<feature type="compositionally biased region" description="Pro residues" evidence="1">
    <location>
        <begin position="42"/>
        <end position="58"/>
    </location>
</feature>
<evidence type="ECO:0000313" key="3">
    <source>
        <dbReference type="Proteomes" id="UP001187415"/>
    </source>
</evidence>
<dbReference type="EMBL" id="JAUPFM010000016">
    <property type="protein sequence ID" value="KAK2826827.1"/>
    <property type="molecule type" value="Genomic_DNA"/>
</dbReference>
<name>A0AA88LYH7_CHASR</name>